<dbReference type="GeneID" id="9626633"/>
<feature type="compositionally biased region" description="Basic and acidic residues" evidence="1">
    <location>
        <begin position="65"/>
        <end position="77"/>
    </location>
</feature>
<feature type="region of interest" description="Disordered" evidence="1">
    <location>
        <begin position="1"/>
        <end position="30"/>
    </location>
</feature>
<sequence>MQFVFKRSTVTKPARAHANGCRHGAGQGNFAHRRTPAATWHMARRILVTYCHGSQSDLLPGQEIEASKKQGKGDKTAPEGQWGSKGQPSRHGCTRHGLYNFPRAIC</sequence>
<dbReference type="Proteomes" id="UP000001058">
    <property type="component" value="Unassembled WGS sequence"/>
</dbReference>
<accession>D8UBS7</accession>
<evidence type="ECO:0000256" key="1">
    <source>
        <dbReference type="SAM" id="MobiDB-lite"/>
    </source>
</evidence>
<protein>
    <submittedName>
        <fullName evidence="2">Uncharacterized protein</fullName>
    </submittedName>
</protein>
<proteinExistence type="predicted"/>
<dbReference type="EMBL" id="GL378378">
    <property type="protein sequence ID" value="EFJ42819.1"/>
    <property type="molecule type" value="Genomic_DNA"/>
</dbReference>
<reference evidence="2 3" key="1">
    <citation type="journal article" date="2010" name="Science">
        <title>Genomic analysis of organismal complexity in the multicellular green alga Volvox carteri.</title>
        <authorList>
            <person name="Prochnik S.E."/>
            <person name="Umen J."/>
            <person name="Nedelcu A.M."/>
            <person name="Hallmann A."/>
            <person name="Miller S.M."/>
            <person name="Nishii I."/>
            <person name="Ferris P."/>
            <person name="Kuo A."/>
            <person name="Mitros T."/>
            <person name="Fritz-Laylin L.K."/>
            <person name="Hellsten U."/>
            <person name="Chapman J."/>
            <person name="Simakov O."/>
            <person name="Rensing S.A."/>
            <person name="Terry A."/>
            <person name="Pangilinan J."/>
            <person name="Kapitonov V."/>
            <person name="Jurka J."/>
            <person name="Salamov A."/>
            <person name="Shapiro H."/>
            <person name="Schmutz J."/>
            <person name="Grimwood J."/>
            <person name="Lindquist E."/>
            <person name="Lucas S."/>
            <person name="Grigoriev I.V."/>
            <person name="Schmitt R."/>
            <person name="Kirk D."/>
            <person name="Rokhsar D.S."/>
        </authorList>
    </citation>
    <scope>NUCLEOTIDE SEQUENCE [LARGE SCALE GENOMIC DNA]</scope>
    <source>
        <strain evidence="3">f. Nagariensis / Eve</strain>
    </source>
</reference>
<gene>
    <name evidence="2" type="ORF">VOLCADRAFT_97055</name>
</gene>
<dbReference type="KEGG" id="vcn:VOLCADRAFT_97055"/>
<keyword evidence="3" id="KW-1185">Reference proteome</keyword>
<organism evidence="3">
    <name type="scientific">Volvox carteri f. nagariensis</name>
    <dbReference type="NCBI Taxonomy" id="3068"/>
    <lineage>
        <taxon>Eukaryota</taxon>
        <taxon>Viridiplantae</taxon>
        <taxon>Chlorophyta</taxon>
        <taxon>core chlorophytes</taxon>
        <taxon>Chlorophyceae</taxon>
        <taxon>CS clade</taxon>
        <taxon>Chlamydomonadales</taxon>
        <taxon>Volvocaceae</taxon>
        <taxon>Volvox</taxon>
    </lineage>
</organism>
<evidence type="ECO:0000313" key="3">
    <source>
        <dbReference type="Proteomes" id="UP000001058"/>
    </source>
</evidence>
<dbReference type="RefSeq" id="XP_002956079.1">
    <property type="nucleotide sequence ID" value="XM_002956033.1"/>
</dbReference>
<dbReference type="AlphaFoldDB" id="D8UBS7"/>
<name>D8UBS7_VOLCA</name>
<feature type="region of interest" description="Disordered" evidence="1">
    <location>
        <begin position="57"/>
        <end position="94"/>
    </location>
</feature>
<dbReference type="InParanoid" id="D8UBS7"/>
<evidence type="ECO:0000313" key="2">
    <source>
        <dbReference type="EMBL" id="EFJ42819.1"/>
    </source>
</evidence>